<organism evidence="2 3">
    <name type="scientific">Rossellomorea pakistanensis</name>
    <dbReference type="NCBI Taxonomy" id="992288"/>
    <lineage>
        <taxon>Bacteria</taxon>
        <taxon>Bacillati</taxon>
        <taxon>Bacillota</taxon>
        <taxon>Bacilli</taxon>
        <taxon>Bacillales</taxon>
        <taxon>Bacillaceae</taxon>
        <taxon>Rossellomorea</taxon>
    </lineage>
</organism>
<keyword evidence="3" id="KW-1185">Reference proteome</keyword>
<evidence type="ECO:0000256" key="1">
    <source>
        <dbReference type="SAM" id="Coils"/>
    </source>
</evidence>
<dbReference type="Gene3D" id="1.20.120.570">
    <property type="entry name" value="YkyA-like"/>
    <property type="match status" value="1"/>
</dbReference>
<keyword evidence="2" id="KW-0269">Exonuclease</keyword>
<gene>
    <name evidence="2" type="ORF">JOC86_003216</name>
</gene>
<dbReference type="InterPro" id="IPR036785">
    <property type="entry name" value="YkyA-like_sf"/>
</dbReference>
<dbReference type="InterPro" id="IPR019454">
    <property type="entry name" value="Lipoprot_YkyA-like"/>
</dbReference>
<dbReference type="PROSITE" id="PS51257">
    <property type="entry name" value="PROKAR_LIPOPROTEIN"/>
    <property type="match status" value="1"/>
</dbReference>
<dbReference type="Pfam" id="PF10368">
    <property type="entry name" value="YkyA"/>
    <property type="match status" value="1"/>
</dbReference>
<feature type="coiled-coil region" evidence="1">
    <location>
        <begin position="145"/>
        <end position="182"/>
    </location>
</feature>
<comment type="caution">
    <text evidence="2">The sequence shown here is derived from an EMBL/GenBank/DDBJ whole genome shotgun (WGS) entry which is preliminary data.</text>
</comment>
<accession>A0ABS2NFP4</accession>
<keyword evidence="2" id="KW-0378">Hydrolase</keyword>
<dbReference type="GO" id="GO:0004527">
    <property type="term" value="F:exonuclease activity"/>
    <property type="evidence" value="ECO:0007669"/>
    <property type="project" value="UniProtKB-KW"/>
</dbReference>
<proteinExistence type="predicted"/>
<evidence type="ECO:0000313" key="2">
    <source>
        <dbReference type="EMBL" id="MBM7586664.1"/>
    </source>
</evidence>
<sequence length="226" mass="26190">MLKLHSVLVTLVAVFILSGCVGGASPQENIYNVLEETVQKEKGFEKVQEPLVELEKKEQEIFKKVIGLGMKEIDQIKELSDQALDNIEKRDKYITNEVDSMNKAKTEFEKMNEYIGKIEEDSLKNQAKKLQNIMEDRFKSHEQLAKSYKEALEKDKKLYEMLKKEDLTMEQLQKQIGEINKTYEKVLSINKEYNDKTDQFNKEKLSFYKSAGIETNQDSETASKGN</sequence>
<dbReference type="SUPFAM" id="SSF140423">
    <property type="entry name" value="MW0975(SA0943)-like"/>
    <property type="match status" value="1"/>
</dbReference>
<protein>
    <submittedName>
        <fullName evidence="2">DNA repair exonuclease SbcCD ATPase subunit</fullName>
    </submittedName>
</protein>
<dbReference type="Proteomes" id="UP001646157">
    <property type="component" value="Unassembled WGS sequence"/>
</dbReference>
<reference evidence="2 3" key="1">
    <citation type="submission" date="2021-01" db="EMBL/GenBank/DDBJ databases">
        <title>Genomic Encyclopedia of Type Strains, Phase IV (KMG-IV): sequencing the most valuable type-strain genomes for metagenomic binning, comparative biology and taxonomic classification.</title>
        <authorList>
            <person name="Goeker M."/>
        </authorList>
    </citation>
    <scope>NUCLEOTIDE SEQUENCE [LARGE SCALE GENOMIC DNA]</scope>
    <source>
        <strain evidence="2 3">DSM 24834</strain>
    </source>
</reference>
<keyword evidence="1" id="KW-0175">Coiled coil</keyword>
<evidence type="ECO:0000313" key="3">
    <source>
        <dbReference type="Proteomes" id="UP001646157"/>
    </source>
</evidence>
<keyword evidence="2" id="KW-0540">Nuclease</keyword>
<name>A0ABS2NFP4_9BACI</name>
<dbReference type="EMBL" id="JAFBDZ010000003">
    <property type="protein sequence ID" value="MBM7586664.1"/>
    <property type="molecule type" value="Genomic_DNA"/>
</dbReference>
<dbReference type="RefSeq" id="WP_205173857.1">
    <property type="nucleotide sequence ID" value="NZ_JAFBDZ010000003.1"/>
</dbReference>